<sequence length="293" mass="32519">MNNKVAYLGPVGTFTHAAASSLFEGHPVQLEPYPTIVDTLQAVAEKKADVAVVPIENALEGSVHMTLDHLVHQVDLPIWRELIYPISHCLLAHPNQAATKLSEFTHVLSHPQAIAQCYHTVRKLIPGVTFVHTDSTALAAAKVGEQADEKWLAIGTTQAAECHQLQVRQADVQDQPNNFTRFWAVGRPAFATEDADGKHKTCLQVTLPADYPGALYQVLAAFSWRKINLCRIESRPTKTGLGNYFFLIEAELPIRHVLLQGAIEEVTALGCKVRVLGSFPYHYYRERQTALRN</sequence>
<evidence type="ECO:0000256" key="6">
    <source>
        <dbReference type="ARBA" id="ARBA00023222"/>
    </source>
</evidence>
<keyword evidence="13" id="KW-1185">Reference proteome</keyword>
<evidence type="ECO:0000256" key="4">
    <source>
        <dbReference type="ARBA" id="ARBA00022605"/>
    </source>
</evidence>
<dbReference type="CDD" id="cd13633">
    <property type="entry name" value="PBP2_Sa-PDT_like"/>
    <property type="match status" value="1"/>
</dbReference>
<dbReference type="InterPro" id="IPR045865">
    <property type="entry name" value="ACT-like_dom_sf"/>
</dbReference>
<dbReference type="EMBL" id="FXTU01000006">
    <property type="protein sequence ID" value="SMP27995.1"/>
    <property type="molecule type" value="Genomic_DNA"/>
</dbReference>
<dbReference type="GO" id="GO:0009094">
    <property type="term" value="P:L-phenylalanine biosynthetic process"/>
    <property type="evidence" value="ECO:0007669"/>
    <property type="project" value="UniProtKB-KW"/>
</dbReference>
<dbReference type="PANTHER" id="PTHR21022">
    <property type="entry name" value="PREPHENATE DEHYDRATASE P PROTEIN"/>
    <property type="match status" value="1"/>
</dbReference>
<proteinExistence type="predicted"/>
<dbReference type="SUPFAM" id="SSF53850">
    <property type="entry name" value="Periplasmic binding protein-like II"/>
    <property type="match status" value="1"/>
</dbReference>
<dbReference type="PROSITE" id="PS51171">
    <property type="entry name" value="PREPHENATE_DEHYDR_3"/>
    <property type="match status" value="1"/>
</dbReference>
<dbReference type="Gene3D" id="3.30.70.260">
    <property type="match status" value="1"/>
</dbReference>
<evidence type="ECO:0000256" key="8">
    <source>
        <dbReference type="ARBA" id="ARBA00047848"/>
    </source>
</evidence>
<reference evidence="12" key="1">
    <citation type="submission" date="2017-05" db="EMBL/GenBank/DDBJ databases">
        <authorList>
            <person name="Varghese N."/>
            <person name="Submissions S."/>
        </authorList>
    </citation>
    <scope>NUCLEOTIDE SEQUENCE</scope>
    <source>
        <strain evidence="12">DSM 45262</strain>
    </source>
</reference>
<feature type="domain" description="Prephenate dehydratase" evidence="10">
    <location>
        <begin position="4"/>
        <end position="187"/>
    </location>
</feature>
<comment type="pathway">
    <text evidence="1">Amino-acid biosynthesis; L-phenylalanine biosynthesis; phenylpyruvate from prephenate: step 1/1.</text>
</comment>
<dbReference type="FunFam" id="3.40.190.10:FF:000064">
    <property type="entry name" value="Prephenate dehydratase"/>
    <property type="match status" value="1"/>
</dbReference>
<dbReference type="RefSeq" id="WP_102992060.1">
    <property type="nucleotide sequence ID" value="NZ_FXTU01000006.1"/>
</dbReference>
<dbReference type="GO" id="GO:0004664">
    <property type="term" value="F:prephenate dehydratase activity"/>
    <property type="evidence" value="ECO:0007669"/>
    <property type="project" value="UniProtKB-EC"/>
</dbReference>
<keyword evidence="6" id="KW-0584">Phenylalanine biosynthesis</keyword>
<evidence type="ECO:0000256" key="7">
    <source>
        <dbReference type="ARBA" id="ARBA00023239"/>
    </source>
</evidence>
<dbReference type="NCBIfam" id="NF008865">
    <property type="entry name" value="PRK11898.1"/>
    <property type="match status" value="1"/>
</dbReference>
<dbReference type="Pfam" id="PF00800">
    <property type="entry name" value="PDT"/>
    <property type="match status" value="1"/>
</dbReference>
<dbReference type="Proteomes" id="UP001157946">
    <property type="component" value="Unassembled WGS sequence"/>
</dbReference>
<feature type="site" description="Essential for prephenate dehydratase activity" evidence="9">
    <location>
        <position position="180"/>
    </location>
</feature>
<dbReference type="InterPro" id="IPR001086">
    <property type="entry name" value="Preph_deHydtase"/>
</dbReference>
<dbReference type="InterPro" id="IPR002912">
    <property type="entry name" value="ACT_dom"/>
</dbReference>
<keyword evidence="4" id="KW-0028">Amino-acid biosynthesis</keyword>
<comment type="catalytic activity">
    <reaction evidence="8">
        <text>prephenate + H(+) = 3-phenylpyruvate + CO2 + H2O</text>
        <dbReference type="Rhea" id="RHEA:21648"/>
        <dbReference type="ChEBI" id="CHEBI:15377"/>
        <dbReference type="ChEBI" id="CHEBI:15378"/>
        <dbReference type="ChEBI" id="CHEBI:16526"/>
        <dbReference type="ChEBI" id="CHEBI:18005"/>
        <dbReference type="ChEBI" id="CHEBI:29934"/>
        <dbReference type="EC" id="4.2.1.51"/>
    </reaction>
</comment>
<evidence type="ECO:0000256" key="9">
    <source>
        <dbReference type="PIRSR" id="PIRSR001500-2"/>
    </source>
</evidence>
<protein>
    <recommendedName>
        <fullName evidence="3">Prephenate dehydratase</fullName>
        <ecNumber evidence="2">4.2.1.51</ecNumber>
    </recommendedName>
</protein>
<dbReference type="PANTHER" id="PTHR21022:SF19">
    <property type="entry name" value="PREPHENATE DEHYDRATASE-RELATED"/>
    <property type="match status" value="1"/>
</dbReference>
<evidence type="ECO:0000259" key="11">
    <source>
        <dbReference type="PROSITE" id="PS51671"/>
    </source>
</evidence>
<dbReference type="PIRSF" id="PIRSF001500">
    <property type="entry name" value="Chor_mut_pdt_Ppr"/>
    <property type="match status" value="1"/>
</dbReference>
<feature type="domain" description="ACT" evidence="11">
    <location>
        <begin position="203"/>
        <end position="278"/>
    </location>
</feature>
<comment type="caution">
    <text evidence="12">The sequence shown here is derived from an EMBL/GenBank/DDBJ whole genome shotgun (WGS) entry which is preliminary data.</text>
</comment>
<evidence type="ECO:0000313" key="13">
    <source>
        <dbReference type="Proteomes" id="UP001157946"/>
    </source>
</evidence>
<evidence type="ECO:0000313" key="12">
    <source>
        <dbReference type="EMBL" id="SMP27995.1"/>
    </source>
</evidence>
<keyword evidence="5" id="KW-0057">Aromatic amino acid biosynthesis</keyword>
<name>A0AA45WQU5_9BACL</name>
<dbReference type="GO" id="GO:0005737">
    <property type="term" value="C:cytoplasm"/>
    <property type="evidence" value="ECO:0007669"/>
    <property type="project" value="TreeGrafter"/>
</dbReference>
<keyword evidence="7" id="KW-0456">Lyase</keyword>
<evidence type="ECO:0000256" key="1">
    <source>
        <dbReference type="ARBA" id="ARBA00004741"/>
    </source>
</evidence>
<organism evidence="12 13">
    <name type="scientific">Laceyella tengchongensis</name>
    <dbReference type="NCBI Taxonomy" id="574699"/>
    <lineage>
        <taxon>Bacteria</taxon>
        <taxon>Bacillati</taxon>
        <taxon>Bacillota</taxon>
        <taxon>Bacilli</taxon>
        <taxon>Bacillales</taxon>
        <taxon>Thermoactinomycetaceae</taxon>
        <taxon>Laceyella</taxon>
    </lineage>
</organism>
<evidence type="ECO:0000256" key="2">
    <source>
        <dbReference type="ARBA" id="ARBA00013147"/>
    </source>
</evidence>
<dbReference type="PROSITE" id="PS51671">
    <property type="entry name" value="ACT"/>
    <property type="match status" value="1"/>
</dbReference>
<evidence type="ECO:0000259" key="10">
    <source>
        <dbReference type="PROSITE" id="PS51171"/>
    </source>
</evidence>
<dbReference type="InterPro" id="IPR008242">
    <property type="entry name" value="Chor_mutase/pphenate_deHydtase"/>
</dbReference>
<dbReference type="CDD" id="cd04905">
    <property type="entry name" value="ACT_CM-PDT"/>
    <property type="match status" value="1"/>
</dbReference>
<gene>
    <name evidence="12" type="ORF">SAMN06265361_10627</name>
</gene>
<evidence type="ECO:0000256" key="5">
    <source>
        <dbReference type="ARBA" id="ARBA00023141"/>
    </source>
</evidence>
<dbReference type="EC" id="4.2.1.51" evidence="2"/>
<dbReference type="AlphaFoldDB" id="A0AA45WQU5"/>
<evidence type="ECO:0000256" key="3">
    <source>
        <dbReference type="ARBA" id="ARBA00021872"/>
    </source>
</evidence>
<dbReference type="SUPFAM" id="SSF55021">
    <property type="entry name" value="ACT-like"/>
    <property type="match status" value="1"/>
</dbReference>
<dbReference type="Gene3D" id="3.40.190.10">
    <property type="entry name" value="Periplasmic binding protein-like II"/>
    <property type="match status" value="2"/>
</dbReference>
<accession>A0AA45WQU5</accession>